<sequence>MSFNVIAIEREFATGGLEVGKKLAKKLNIPCYSKEILEIAAEKMNLSVGELKDIEESTTGNLLFSLNLFASYTSGGNIGLTKEQKLALVEAEVVKELSLNPCVIVGRGAAGLLDEKNVLKVFILADIDVRRERAINIYNVEEPLVDYTLRKFDKRRANYFNAITGVEWRNPKNYHMILNSSKLDIDSIADILFKCVEKSHM</sequence>
<dbReference type="Pfam" id="PF13189">
    <property type="entry name" value="Cytidylate_kin2"/>
    <property type="match status" value="1"/>
</dbReference>
<evidence type="ECO:0000313" key="2">
    <source>
        <dbReference type="Proteomes" id="UP000288812"/>
    </source>
</evidence>
<dbReference type="Proteomes" id="UP000288812">
    <property type="component" value="Unassembled WGS sequence"/>
</dbReference>
<dbReference type="OrthoDB" id="9781180at2"/>
<gene>
    <name evidence="1" type="ORF">EF514_05180</name>
</gene>
<protein>
    <submittedName>
        <fullName evidence="1">Cytidylate kinase-like family protein</fullName>
    </submittedName>
</protein>
<name>A0A437S7T5_9FIRM</name>
<dbReference type="SUPFAM" id="SSF52540">
    <property type="entry name" value="P-loop containing nucleoside triphosphate hydrolases"/>
    <property type="match status" value="1"/>
</dbReference>
<accession>A0A437S7T5</accession>
<dbReference type="GO" id="GO:0016301">
    <property type="term" value="F:kinase activity"/>
    <property type="evidence" value="ECO:0007669"/>
    <property type="project" value="UniProtKB-KW"/>
</dbReference>
<keyword evidence="2" id="KW-1185">Reference proteome</keyword>
<reference evidence="1 2" key="1">
    <citation type="submission" date="2018-11" db="EMBL/GenBank/DDBJ databases">
        <title>Genome sequencing and assembly of Anaerosphaera sp. nov., GS7-6-2.</title>
        <authorList>
            <person name="Rettenmaier R."/>
            <person name="Liebl W."/>
            <person name="Zverlov V."/>
        </authorList>
    </citation>
    <scope>NUCLEOTIDE SEQUENCE [LARGE SCALE GENOMIC DNA]</scope>
    <source>
        <strain evidence="1 2">GS7-6-2</strain>
    </source>
</reference>
<comment type="caution">
    <text evidence="1">The sequence shown here is derived from an EMBL/GenBank/DDBJ whole genome shotgun (WGS) entry which is preliminary data.</text>
</comment>
<keyword evidence="1" id="KW-0418">Kinase</keyword>
<evidence type="ECO:0000313" key="1">
    <source>
        <dbReference type="EMBL" id="RVU54978.1"/>
    </source>
</evidence>
<dbReference type="RefSeq" id="WP_127724360.1">
    <property type="nucleotide sequence ID" value="NZ_RLIH01000005.1"/>
</dbReference>
<dbReference type="InterPro" id="IPR027417">
    <property type="entry name" value="P-loop_NTPase"/>
</dbReference>
<dbReference type="Gene3D" id="3.40.50.300">
    <property type="entry name" value="P-loop containing nucleotide triphosphate hydrolases"/>
    <property type="match status" value="1"/>
</dbReference>
<organism evidence="1 2">
    <name type="scientific">Anaerosphaera multitolerans</name>
    <dbReference type="NCBI Taxonomy" id="2487351"/>
    <lineage>
        <taxon>Bacteria</taxon>
        <taxon>Bacillati</taxon>
        <taxon>Bacillota</taxon>
        <taxon>Tissierellia</taxon>
        <taxon>Tissierellales</taxon>
        <taxon>Peptoniphilaceae</taxon>
        <taxon>Anaerosphaera</taxon>
    </lineage>
</organism>
<proteinExistence type="predicted"/>
<keyword evidence="1" id="KW-0808">Transferase</keyword>
<dbReference type="EMBL" id="RLIH01000005">
    <property type="protein sequence ID" value="RVU54978.1"/>
    <property type="molecule type" value="Genomic_DNA"/>
</dbReference>
<dbReference type="AlphaFoldDB" id="A0A437S7T5"/>